<evidence type="ECO:0000256" key="1">
    <source>
        <dbReference type="SAM" id="MobiDB-lite"/>
    </source>
</evidence>
<feature type="region of interest" description="Disordered" evidence="1">
    <location>
        <begin position="1"/>
        <end position="134"/>
    </location>
</feature>
<evidence type="ECO:0000259" key="3">
    <source>
        <dbReference type="Pfam" id="PF20237"/>
    </source>
</evidence>
<keyword evidence="2" id="KW-0812">Transmembrane</keyword>
<evidence type="ECO:0000313" key="5">
    <source>
        <dbReference type="Proteomes" id="UP000693738"/>
    </source>
</evidence>
<dbReference type="PANTHER" id="PTHR34502">
    <property type="entry name" value="DUF6594 DOMAIN-CONTAINING PROTEIN-RELATED"/>
    <property type="match status" value="1"/>
</dbReference>
<dbReference type="AlphaFoldDB" id="A0A8J2J859"/>
<dbReference type="PANTHER" id="PTHR34502:SF5">
    <property type="entry name" value="DUF6594 DOMAIN-CONTAINING PROTEIN"/>
    <property type="match status" value="1"/>
</dbReference>
<dbReference type="Pfam" id="PF20237">
    <property type="entry name" value="DUF6594"/>
    <property type="match status" value="1"/>
</dbReference>
<gene>
    <name evidence="4" type="ORF">FEQUK3_LOCUS11261</name>
</gene>
<feature type="compositionally biased region" description="Polar residues" evidence="1">
    <location>
        <begin position="9"/>
        <end position="31"/>
    </location>
</feature>
<evidence type="ECO:0000313" key="4">
    <source>
        <dbReference type="EMBL" id="CAG7565549.1"/>
    </source>
</evidence>
<organism evidence="4 5">
    <name type="scientific">Fusarium equiseti</name>
    <name type="common">Fusarium scirpi</name>
    <dbReference type="NCBI Taxonomy" id="61235"/>
    <lineage>
        <taxon>Eukaryota</taxon>
        <taxon>Fungi</taxon>
        <taxon>Dikarya</taxon>
        <taxon>Ascomycota</taxon>
        <taxon>Pezizomycotina</taxon>
        <taxon>Sordariomycetes</taxon>
        <taxon>Hypocreomycetidae</taxon>
        <taxon>Hypocreales</taxon>
        <taxon>Nectriaceae</taxon>
        <taxon>Fusarium</taxon>
        <taxon>Fusarium incarnatum-equiseti species complex</taxon>
    </lineage>
</organism>
<reference evidence="4" key="1">
    <citation type="submission" date="2021-05" db="EMBL/GenBank/DDBJ databases">
        <authorList>
            <person name="Khan N."/>
        </authorList>
    </citation>
    <scope>NUCLEOTIDE SEQUENCE</scope>
</reference>
<feature type="compositionally biased region" description="Polar residues" evidence="1">
    <location>
        <begin position="39"/>
        <end position="50"/>
    </location>
</feature>
<dbReference type="Proteomes" id="UP000693738">
    <property type="component" value="Unassembled WGS sequence"/>
</dbReference>
<feature type="domain" description="DUF6594" evidence="3">
    <location>
        <begin position="255"/>
        <end position="466"/>
    </location>
</feature>
<keyword evidence="2" id="KW-1133">Transmembrane helix</keyword>
<dbReference type="InterPro" id="IPR046529">
    <property type="entry name" value="DUF6594"/>
</dbReference>
<keyword evidence="2" id="KW-0472">Membrane</keyword>
<feature type="region of interest" description="Disordered" evidence="1">
    <location>
        <begin position="177"/>
        <end position="226"/>
    </location>
</feature>
<feature type="compositionally biased region" description="Low complexity" evidence="1">
    <location>
        <begin position="51"/>
        <end position="65"/>
    </location>
</feature>
<dbReference type="EMBL" id="CAJSTJ010000184">
    <property type="protein sequence ID" value="CAG7565549.1"/>
    <property type="molecule type" value="Genomic_DNA"/>
</dbReference>
<evidence type="ECO:0000256" key="2">
    <source>
        <dbReference type="SAM" id="Phobius"/>
    </source>
</evidence>
<accession>A0A8J2J859</accession>
<sequence>MSDRAQGRQRPSWSSSEDAPIQKTISHQSTVEDCEESASRSPSEGGTQHLTPTSSSSKTEYTSPSVQRTVSGSVTQLTSSNDTVAFRSTGNKSKAIREARNPKNKGTHRPPSMSFSGPDPNSVAHEAFQSSPESGYFKSPIIGRQVPAAGYAPSTVAVANYPQSPIGSVGYPGWGPAHTPAGYPPPQEPFTPQQPGLPPVDHRYPPRPAFQSQRSTALEPANHHQPLPYDTSYSETQEDMAAENEDLPIEALNGYAAIAARISGQCDPRLRPLYRRFDWLNHRTLLYLQDQLVMYEEELIQLDSITTVNGGPMPISVREERASNYGVYRSRHRLMDKIETTIRRYRHLVTSLEDMQKLPTPTSNDVQAYRKFIETRQILADKEIEFLYASDLVALSQKTRTAHGGDHQAPAPIVPLRTLISAFSMSGLCLAVLLMILPDLITRLVMLVCYLVLIATVLSTTGHLRRLRQLFEG</sequence>
<feature type="compositionally biased region" description="Polar residues" evidence="1">
    <location>
        <begin position="66"/>
        <end position="92"/>
    </location>
</feature>
<feature type="transmembrane region" description="Helical" evidence="2">
    <location>
        <begin position="419"/>
        <end position="438"/>
    </location>
</feature>
<comment type="caution">
    <text evidence="4">The sequence shown here is derived from an EMBL/GenBank/DDBJ whole genome shotgun (WGS) entry which is preliminary data.</text>
</comment>
<feature type="transmembrane region" description="Helical" evidence="2">
    <location>
        <begin position="444"/>
        <end position="464"/>
    </location>
</feature>
<proteinExistence type="predicted"/>
<protein>
    <recommendedName>
        <fullName evidence="3">DUF6594 domain-containing protein</fullName>
    </recommendedName>
</protein>
<name>A0A8J2J859_FUSEQ</name>